<feature type="transmembrane region" description="Helical" evidence="1">
    <location>
        <begin position="29"/>
        <end position="47"/>
    </location>
</feature>
<dbReference type="InterPro" id="IPR007165">
    <property type="entry name" value="Phage_holin_4_2"/>
</dbReference>
<comment type="caution">
    <text evidence="2">The sequence shown here is derived from an EMBL/GenBank/DDBJ whole genome shotgun (WGS) entry which is preliminary data.</text>
</comment>
<dbReference type="Proteomes" id="UP000756860">
    <property type="component" value="Unassembled WGS sequence"/>
</dbReference>
<keyword evidence="1" id="KW-0812">Transmembrane</keyword>
<dbReference type="Pfam" id="PF04020">
    <property type="entry name" value="Phage_holin_4_2"/>
    <property type="match status" value="1"/>
</dbReference>
<accession>A0ABS5SG89</accession>
<keyword evidence="1" id="KW-1133">Transmembrane helix</keyword>
<dbReference type="EMBL" id="JAHCVK010000010">
    <property type="protein sequence ID" value="MBT0654378.1"/>
    <property type="molecule type" value="Genomic_DNA"/>
</dbReference>
<feature type="transmembrane region" description="Helical" evidence="1">
    <location>
        <begin position="5"/>
        <end position="23"/>
    </location>
</feature>
<evidence type="ECO:0000313" key="2">
    <source>
        <dbReference type="EMBL" id="MBT0654378.1"/>
    </source>
</evidence>
<proteinExistence type="predicted"/>
<dbReference type="PANTHER" id="PTHR37309:SF1">
    <property type="entry name" value="SLR0284 PROTEIN"/>
    <property type="match status" value="1"/>
</dbReference>
<name>A0ABS5SG89_9BACT</name>
<sequence length="117" mass="12702">MKQLIVRWIINSTALLVVAHLVSGVSLDNWMTVFAAAVVLGLLNAFLRPILIFLTLPVTVVTLGLFTLVINAFLFYLASLLVSGFHVAGFGQAFIAAFVFSIVSFLLSLFIGSNDNR</sequence>
<reference evidence="2 3" key="1">
    <citation type="submission" date="2021-05" db="EMBL/GenBank/DDBJ databases">
        <title>The draft genome of Geobacter luticola JCM 17780.</title>
        <authorList>
            <person name="Xu Z."/>
            <person name="Masuda Y."/>
            <person name="Itoh H."/>
            <person name="Senoo K."/>
        </authorList>
    </citation>
    <scope>NUCLEOTIDE SEQUENCE [LARGE SCALE GENOMIC DNA]</scope>
    <source>
        <strain evidence="2 3">JCM 17780</strain>
    </source>
</reference>
<feature type="transmembrane region" description="Helical" evidence="1">
    <location>
        <begin position="54"/>
        <end position="78"/>
    </location>
</feature>
<dbReference type="PANTHER" id="PTHR37309">
    <property type="entry name" value="SLR0284 PROTEIN"/>
    <property type="match status" value="1"/>
</dbReference>
<protein>
    <submittedName>
        <fullName evidence="2">Phage holin family protein</fullName>
    </submittedName>
</protein>
<evidence type="ECO:0000313" key="3">
    <source>
        <dbReference type="Proteomes" id="UP000756860"/>
    </source>
</evidence>
<gene>
    <name evidence="2" type="ORF">KI810_15060</name>
</gene>
<keyword evidence="3" id="KW-1185">Reference proteome</keyword>
<feature type="transmembrane region" description="Helical" evidence="1">
    <location>
        <begin position="90"/>
        <end position="111"/>
    </location>
</feature>
<keyword evidence="1" id="KW-0472">Membrane</keyword>
<organism evidence="2 3">
    <name type="scientific">Geomobilimonas luticola</name>
    <dbReference type="NCBI Taxonomy" id="1114878"/>
    <lineage>
        <taxon>Bacteria</taxon>
        <taxon>Pseudomonadati</taxon>
        <taxon>Thermodesulfobacteriota</taxon>
        <taxon>Desulfuromonadia</taxon>
        <taxon>Geobacterales</taxon>
        <taxon>Geobacteraceae</taxon>
        <taxon>Geomobilimonas</taxon>
    </lineage>
</organism>
<evidence type="ECO:0000256" key="1">
    <source>
        <dbReference type="SAM" id="Phobius"/>
    </source>
</evidence>
<dbReference type="RefSeq" id="WP_214176387.1">
    <property type="nucleotide sequence ID" value="NZ_JAHCVK010000010.1"/>
</dbReference>